<dbReference type="Proteomes" id="UP000522313">
    <property type="component" value="Unassembled WGS sequence"/>
</dbReference>
<dbReference type="AlphaFoldDB" id="A0A7X0MPS8"/>
<evidence type="ECO:0000313" key="1">
    <source>
        <dbReference type="EMBL" id="MBB6506536.1"/>
    </source>
</evidence>
<protein>
    <submittedName>
        <fullName evidence="1">Uncharacterized protein</fullName>
    </submittedName>
</protein>
<reference evidence="1 2" key="1">
    <citation type="submission" date="2020-08" db="EMBL/GenBank/DDBJ databases">
        <title>The Agave Microbiome: Exploring the role of microbial communities in plant adaptations to desert environments.</title>
        <authorList>
            <person name="Partida-Martinez L.P."/>
        </authorList>
    </citation>
    <scope>NUCLEOTIDE SEQUENCE [LARGE SCALE GENOMIC DNA]</scope>
    <source>
        <strain evidence="1 2">AS3.13</strain>
    </source>
</reference>
<proteinExistence type="predicted"/>
<accession>A0A7X0MPS8</accession>
<evidence type="ECO:0000313" key="2">
    <source>
        <dbReference type="Proteomes" id="UP000522313"/>
    </source>
</evidence>
<dbReference type="EMBL" id="JACHBT010000025">
    <property type="protein sequence ID" value="MBB6506536.1"/>
    <property type="molecule type" value="Genomic_DNA"/>
</dbReference>
<dbReference type="RefSeq" id="WP_184508304.1">
    <property type="nucleotide sequence ID" value="NZ_JACHBT010000025.1"/>
</dbReference>
<sequence length="85" mass="9301">MTHDKASPLAGTTVRILSGPLAGKEIEIEDWWDRIAGRSWVHCNGNPACLIYAMESFGDPLDDEVLYGKIGVAGHLIHVTRVQEA</sequence>
<reference evidence="1 2" key="2">
    <citation type="submission" date="2020-08" db="EMBL/GenBank/DDBJ databases">
        <authorList>
            <person name="Partida-Martinez L."/>
            <person name="Huntemann M."/>
            <person name="Clum A."/>
            <person name="Wang J."/>
            <person name="Palaniappan K."/>
            <person name="Ritter S."/>
            <person name="Chen I.-M."/>
            <person name="Stamatis D."/>
            <person name="Reddy T."/>
            <person name="O'Malley R."/>
            <person name="Daum C."/>
            <person name="Shapiro N."/>
            <person name="Ivanova N."/>
            <person name="Kyrpides N."/>
            <person name="Woyke T."/>
        </authorList>
    </citation>
    <scope>NUCLEOTIDE SEQUENCE [LARGE SCALE GENOMIC DNA]</scope>
    <source>
        <strain evidence="1 2">AS3.13</strain>
    </source>
</reference>
<organism evidence="1 2">
    <name type="scientific">Sphingomonas endophytica</name>
    <dbReference type="NCBI Taxonomy" id="869719"/>
    <lineage>
        <taxon>Bacteria</taxon>
        <taxon>Pseudomonadati</taxon>
        <taxon>Pseudomonadota</taxon>
        <taxon>Alphaproteobacteria</taxon>
        <taxon>Sphingomonadales</taxon>
        <taxon>Sphingomonadaceae</taxon>
        <taxon>Sphingomonas</taxon>
    </lineage>
</organism>
<comment type="caution">
    <text evidence="1">The sequence shown here is derived from an EMBL/GenBank/DDBJ whole genome shotgun (WGS) entry which is preliminary data.</text>
</comment>
<name>A0A7X0MPS8_9SPHN</name>
<gene>
    <name evidence="1" type="ORF">F4693_003539</name>
</gene>